<accession>A0A1J9V1P6</accession>
<gene>
    <name evidence="1" type="ORF">BAU28_16870</name>
</gene>
<dbReference type="InterPro" id="IPR053028">
    <property type="entry name" value="Spo0E-like_phosphatase"/>
</dbReference>
<evidence type="ECO:0000313" key="2">
    <source>
        <dbReference type="Proteomes" id="UP000182788"/>
    </source>
</evidence>
<dbReference type="GO" id="GO:0046983">
    <property type="term" value="F:protein dimerization activity"/>
    <property type="evidence" value="ECO:0007669"/>
    <property type="project" value="InterPro"/>
</dbReference>
<protein>
    <submittedName>
        <fullName evidence="1">Spo0E family sporulation regulatory protein-aspartic acid phosphatase</fullName>
    </submittedName>
</protein>
<organism evidence="1 2">
    <name type="scientific">Bacillus paramycoides</name>
    <dbReference type="NCBI Taxonomy" id="2026194"/>
    <lineage>
        <taxon>Bacteria</taxon>
        <taxon>Bacillati</taxon>
        <taxon>Bacillota</taxon>
        <taxon>Bacilli</taxon>
        <taxon>Bacillales</taxon>
        <taxon>Bacillaceae</taxon>
        <taxon>Bacillus</taxon>
        <taxon>Bacillus cereus group</taxon>
    </lineage>
</organism>
<dbReference type="RefSeq" id="WP_071720041.1">
    <property type="nucleotide sequence ID" value="NZ_CBCSHB010000052.1"/>
</dbReference>
<sequence>MEMRNLQDLIEEKKAKLIKLVEKYGFRHKQVLNLSRDIDILVNKFIYKNNKMI</sequence>
<dbReference type="Pfam" id="PF09388">
    <property type="entry name" value="SpoOE-like"/>
    <property type="match status" value="1"/>
</dbReference>
<reference evidence="1 2" key="1">
    <citation type="submission" date="2016-06" db="EMBL/GenBank/DDBJ databases">
        <title>First insights into the genetic diversity and population structure of in the Bacillus cereus group bacteria from diverse marine environments.</title>
        <authorList>
            <person name="Liu Y."/>
            <person name="Lai Q."/>
            <person name="Shao Z."/>
        </authorList>
    </citation>
    <scope>NUCLEOTIDE SEQUENCE [LARGE SCALE GENOMIC DNA]</scope>
    <source>
        <strain evidence="1 2">NH24A2</strain>
    </source>
</reference>
<dbReference type="InterPro" id="IPR036638">
    <property type="entry name" value="HLH_DNA-bd_sf"/>
</dbReference>
<name>A0A1J9V1P6_9BACI</name>
<proteinExistence type="predicted"/>
<dbReference type="GO" id="GO:0043937">
    <property type="term" value="P:regulation of sporulation"/>
    <property type="evidence" value="ECO:0007669"/>
    <property type="project" value="InterPro"/>
</dbReference>
<dbReference type="Proteomes" id="UP000182788">
    <property type="component" value="Unassembled WGS sequence"/>
</dbReference>
<dbReference type="Gene3D" id="4.10.280.10">
    <property type="entry name" value="Helix-loop-helix DNA-binding domain"/>
    <property type="match status" value="1"/>
</dbReference>
<comment type="caution">
    <text evidence="1">The sequence shown here is derived from an EMBL/GenBank/DDBJ whole genome shotgun (WGS) entry which is preliminary data.</text>
</comment>
<dbReference type="PANTHER" id="PTHR41263">
    <property type="entry name" value="ASPARTYL-PHOSPHATE PHOSPHATASE YISI"/>
    <property type="match status" value="1"/>
</dbReference>
<dbReference type="AlphaFoldDB" id="A0A1J9V1P6"/>
<dbReference type="GeneID" id="87594063"/>
<dbReference type="EMBL" id="MAOI01000102">
    <property type="protein sequence ID" value="OJD75443.1"/>
    <property type="molecule type" value="Genomic_DNA"/>
</dbReference>
<dbReference type="InterPro" id="IPR037208">
    <property type="entry name" value="Spo0E-like_sf"/>
</dbReference>
<dbReference type="InterPro" id="IPR018540">
    <property type="entry name" value="Spo0E-like"/>
</dbReference>
<evidence type="ECO:0000313" key="1">
    <source>
        <dbReference type="EMBL" id="OJD75443.1"/>
    </source>
</evidence>
<dbReference type="PANTHER" id="PTHR41263:SF1">
    <property type="entry name" value="ASPARTYL-PHOSPHATE PHOSPHATASE YISI"/>
    <property type="match status" value="1"/>
</dbReference>
<dbReference type="SUPFAM" id="SSF140500">
    <property type="entry name" value="BAS1536-like"/>
    <property type="match status" value="1"/>
</dbReference>